<feature type="compositionally biased region" description="Basic and acidic residues" evidence="1">
    <location>
        <begin position="15"/>
        <end position="24"/>
    </location>
</feature>
<keyword evidence="2" id="KW-0812">Transmembrane</keyword>
<feature type="compositionally biased region" description="Polar residues" evidence="1">
    <location>
        <begin position="103"/>
        <end position="113"/>
    </location>
</feature>
<feature type="transmembrane region" description="Helical" evidence="2">
    <location>
        <begin position="151"/>
        <end position="168"/>
    </location>
</feature>
<evidence type="ECO:0000256" key="2">
    <source>
        <dbReference type="SAM" id="Phobius"/>
    </source>
</evidence>
<accession>A0ABS2AF28</accession>
<sequence length="204" mass="22553">MRADSAPPSTPKVIESTKDSKPRAEPWPAQEAGAWPAQEVGARPAQEGDARPAQWPEAGSTRWAETRSLPSPGTPPAQWPEARPAPWATGQPVAPPIEDRTDQATTAGERTSSWATDRPIARHRSGEWPTVRDRLPRRTTLGEGRADKSRWHWLLLVPIVLPLMPVIYNRVDPTLLGMPFFYWCQLGFAFLASGVIAFVHKKVG</sequence>
<reference evidence="3 4" key="1">
    <citation type="submission" date="2021-01" db="EMBL/GenBank/DDBJ databases">
        <title>Actinoplanes sp. nov. LDG1-06 isolated from lichen.</title>
        <authorList>
            <person name="Saeng-In P."/>
            <person name="Phongsopitanun W."/>
            <person name="Kanchanasin P."/>
            <person name="Yuki M."/>
            <person name="Kudo T."/>
            <person name="Ohkuma M."/>
            <person name="Tanasupawat S."/>
        </authorList>
    </citation>
    <scope>NUCLEOTIDE SEQUENCE [LARGE SCALE GENOMIC DNA]</scope>
    <source>
        <strain evidence="3 4">LDG1-06</strain>
    </source>
</reference>
<evidence type="ECO:0000313" key="3">
    <source>
        <dbReference type="EMBL" id="MBM2618432.1"/>
    </source>
</evidence>
<evidence type="ECO:0000256" key="1">
    <source>
        <dbReference type="SAM" id="MobiDB-lite"/>
    </source>
</evidence>
<gene>
    <name evidence="3" type="ORF">JIG36_22995</name>
</gene>
<keyword evidence="4" id="KW-1185">Reference proteome</keyword>
<proteinExistence type="predicted"/>
<dbReference type="InterPro" id="IPR021741">
    <property type="entry name" value="DUF3311"/>
</dbReference>
<keyword evidence="2" id="KW-0472">Membrane</keyword>
<comment type="caution">
    <text evidence="3">The sequence shown here is derived from an EMBL/GenBank/DDBJ whole genome shotgun (WGS) entry which is preliminary data.</text>
</comment>
<name>A0ABS2AF28_9ACTN</name>
<feature type="region of interest" description="Disordered" evidence="1">
    <location>
        <begin position="1"/>
        <end position="113"/>
    </location>
</feature>
<dbReference type="Pfam" id="PF11755">
    <property type="entry name" value="DUF3311"/>
    <property type="match status" value="1"/>
</dbReference>
<feature type="transmembrane region" description="Helical" evidence="2">
    <location>
        <begin position="180"/>
        <end position="199"/>
    </location>
</feature>
<dbReference type="EMBL" id="JAENHP010000007">
    <property type="protein sequence ID" value="MBM2618432.1"/>
    <property type="molecule type" value="Genomic_DNA"/>
</dbReference>
<organism evidence="3 4">
    <name type="scientific">Paractinoplanes ovalisporus</name>
    <dbReference type="NCBI Taxonomy" id="2810368"/>
    <lineage>
        <taxon>Bacteria</taxon>
        <taxon>Bacillati</taxon>
        <taxon>Actinomycetota</taxon>
        <taxon>Actinomycetes</taxon>
        <taxon>Micromonosporales</taxon>
        <taxon>Micromonosporaceae</taxon>
        <taxon>Paractinoplanes</taxon>
    </lineage>
</organism>
<dbReference type="Proteomes" id="UP000632138">
    <property type="component" value="Unassembled WGS sequence"/>
</dbReference>
<evidence type="ECO:0000313" key="4">
    <source>
        <dbReference type="Proteomes" id="UP000632138"/>
    </source>
</evidence>
<protein>
    <submittedName>
        <fullName evidence="3">DUF3311 domain-containing protein</fullName>
    </submittedName>
</protein>
<keyword evidence="2" id="KW-1133">Transmembrane helix</keyword>